<evidence type="ECO:0000313" key="10">
    <source>
        <dbReference type="EMBL" id="MBO8455589.1"/>
    </source>
</evidence>
<accession>A0A9D9HKM9</accession>
<feature type="transmembrane region" description="Helical" evidence="9">
    <location>
        <begin position="284"/>
        <end position="302"/>
    </location>
</feature>
<dbReference type="EMBL" id="JADIMK010000040">
    <property type="protein sequence ID" value="MBO8455589.1"/>
    <property type="molecule type" value="Genomic_DNA"/>
</dbReference>
<evidence type="ECO:0000256" key="8">
    <source>
        <dbReference type="RuleBase" id="RU003755"/>
    </source>
</evidence>
<feature type="transmembrane region" description="Helical" evidence="9">
    <location>
        <begin position="102"/>
        <end position="120"/>
    </location>
</feature>
<dbReference type="SUPFAM" id="SSF103473">
    <property type="entry name" value="MFS general substrate transporter"/>
    <property type="match status" value="2"/>
</dbReference>
<keyword evidence="5" id="KW-0653">Protein transport</keyword>
<evidence type="ECO:0000256" key="1">
    <source>
        <dbReference type="ARBA" id="ARBA00004651"/>
    </source>
</evidence>
<keyword evidence="3" id="KW-1003">Cell membrane</keyword>
<dbReference type="InterPro" id="IPR050171">
    <property type="entry name" value="MFS_Transporters"/>
</dbReference>
<keyword evidence="5" id="KW-0571">Peptide transport</keyword>
<sequence length="554" mass="60293">MFKGQPKGLFALALANTGERFGYYTMLAIFLLFIQAKFGFTATAATQIYSVFIAAVYFMPFFGGILADKIGFGKCVSLGFAVMFLGYLCLSIPTGPDMIGKILMFGALALIAIGTGLFKGNLQVMVGNLYDDPKYSSKRDAAFSLFYMAINIGAMFAPSAAKYVTNFFLGKSGLSYDANVPALAHQFLNGTITPENIDKLTGIQMTMTGASGMDLSTFCTTYIDKLSTAYNYGFAVACISLIVSVLIYVFCKPWFKTADMNAKQAKEANPAEAELTPQQTKSRITALLLVFAVVIFFWMSFHQNGATMTIFARDYTQDTVEGITRIGFNIWSLALIAISIYTLFGAVQSETSRGKLLSGIATVVLWAGAWWAYSGMDQIIRIQPSEFQQFNPFFVVALTPVSLAIFSALAKKGKEPSAPRKIGMGMIVAAAGFLVLTIGSMGLASPKELNETVSPVLVSPMWLISTYLVLTFAELLLSPMGISFVSKVAPPKYKGAMMGCWFAATGFGNYLVSVPGLLWNKLPLWGIWTLLIVLCLLSALFIFSMMKKLENATR</sequence>
<keyword evidence="6 9" id="KW-1133">Transmembrane helix</keyword>
<dbReference type="GO" id="GO:0006857">
    <property type="term" value="P:oligopeptide transport"/>
    <property type="evidence" value="ECO:0007669"/>
    <property type="project" value="InterPro"/>
</dbReference>
<dbReference type="GO" id="GO:1904680">
    <property type="term" value="F:peptide transmembrane transporter activity"/>
    <property type="evidence" value="ECO:0007669"/>
    <property type="project" value="InterPro"/>
</dbReference>
<feature type="transmembrane region" description="Helical" evidence="9">
    <location>
        <begin position="356"/>
        <end position="373"/>
    </location>
</feature>
<evidence type="ECO:0000256" key="4">
    <source>
        <dbReference type="ARBA" id="ARBA00022692"/>
    </source>
</evidence>
<evidence type="ECO:0000256" key="7">
    <source>
        <dbReference type="ARBA" id="ARBA00023136"/>
    </source>
</evidence>
<gene>
    <name evidence="10" type="ORF">IAC08_04195</name>
</gene>
<dbReference type="PANTHER" id="PTHR23517:SF15">
    <property type="entry name" value="PROTON-DEPENDENT OLIGOPEPTIDE FAMILY TRANSPORT PROTEIN"/>
    <property type="match status" value="1"/>
</dbReference>
<comment type="similarity">
    <text evidence="8">Belongs to the major facilitator superfamily. Proton-dependent oligopeptide transporter (POT/PTR) (TC 2.A.17) family.</text>
</comment>
<name>A0A9D9HKM9_9BACT</name>
<dbReference type="GO" id="GO:0005886">
    <property type="term" value="C:plasma membrane"/>
    <property type="evidence" value="ECO:0007669"/>
    <property type="project" value="UniProtKB-SubCell"/>
</dbReference>
<evidence type="ECO:0000256" key="3">
    <source>
        <dbReference type="ARBA" id="ARBA00022475"/>
    </source>
</evidence>
<keyword evidence="2 8" id="KW-0813">Transport</keyword>
<dbReference type="InterPro" id="IPR000109">
    <property type="entry name" value="POT_fam"/>
</dbReference>
<feature type="transmembrane region" description="Helical" evidence="9">
    <location>
        <begin position="322"/>
        <end position="344"/>
    </location>
</feature>
<evidence type="ECO:0000256" key="2">
    <source>
        <dbReference type="ARBA" id="ARBA00022448"/>
    </source>
</evidence>
<feature type="transmembrane region" description="Helical" evidence="9">
    <location>
        <begin position="232"/>
        <end position="251"/>
    </location>
</feature>
<dbReference type="Proteomes" id="UP000823617">
    <property type="component" value="Unassembled WGS sequence"/>
</dbReference>
<dbReference type="Pfam" id="PF00854">
    <property type="entry name" value="PTR2"/>
    <property type="match status" value="2"/>
</dbReference>
<feature type="transmembrane region" description="Helical" evidence="9">
    <location>
        <begin position="78"/>
        <end position="96"/>
    </location>
</feature>
<evidence type="ECO:0000313" key="11">
    <source>
        <dbReference type="Proteomes" id="UP000823617"/>
    </source>
</evidence>
<protein>
    <submittedName>
        <fullName evidence="10">Peptide MFS transporter</fullName>
    </submittedName>
</protein>
<dbReference type="PROSITE" id="PS01023">
    <property type="entry name" value="PTR2_2"/>
    <property type="match status" value="1"/>
</dbReference>
<feature type="transmembrane region" description="Helical" evidence="9">
    <location>
        <begin position="456"/>
        <end position="477"/>
    </location>
</feature>
<reference evidence="10" key="2">
    <citation type="journal article" date="2021" name="PeerJ">
        <title>Extensive microbial diversity within the chicken gut microbiome revealed by metagenomics and culture.</title>
        <authorList>
            <person name="Gilroy R."/>
            <person name="Ravi A."/>
            <person name="Getino M."/>
            <person name="Pursley I."/>
            <person name="Horton D.L."/>
            <person name="Alikhan N.F."/>
            <person name="Baker D."/>
            <person name="Gharbi K."/>
            <person name="Hall N."/>
            <person name="Watson M."/>
            <person name="Adriaenssens E.M."/>
            <person name="Foster-Nyarko E."/>
            <person name="Jarju S."/>
            <person name="Secka A."/>
            <person name="Antonio M."/>
            <person name="Oren A."/>
            <person name="Chaudhuri R.R."/>
            <person name="La Ragione R."/>
            <person name="Hildebrand F."/>
            <person name="Pallen M.J."/>
        </authorList>
    </citation>
    <scope>NUCLEOTIDE SEQUENCE</scope>
    <source>
        <strain evidence="10">B1-3475</strain>
    </source>
</reference>
<evidence type="ECO:0000256" key="5">
    <source>
        <dbReference type="ARBA" id="ARBA00022856"/>
    </source>
</evidence>
<evidence type="ECO:0000256" key="9">
    <source>
        <dbReference type="SAM" id="Phobius"/>
    </source>
</evidence>
<keyword evidence="7 9" id="KW-0472">Membrane</keyword>
<dbReference type="CDD" id="cd17346">
    <property type="entry name" value="MFS_DtpA_like"/>
    <property type="match status" value="1"/>
</dbReference>
<feature type="transmembrane region" description="Helical" evidence="9">
    <location>
        <begin position="46"/>
        <end position="66"/>
    </location>
</feature>
<dbReference type="PANTHER" id="PTHR23517">
    <property type="entry name" value="RESISTANCE PROTEIN MDTM, PUTATIVE-RELATED-RELATED"/>
    <property type="match status" value="1"/>
</dbReference>
<feature type="transmembrane region" description="Helical" evidence="9">
    <location>
        <begin position="393"/>
        <end position="410"/>
    </location>
</feature>
<dbReference type="InterPro" id="IPR005279">
    <property type="entry name" value="Dipep/tripep_permease"/>
</dbReference>
<feature type="transmembrane region" description="Helical" evidence="9">
    <location>
        <begin position="422"/>
        <end position="444"/>
    </location>
</feature>
<organism evidence="10 11">
    <name type="scientific">Candidatus Cryptobacteroides intestinigallinarum</name>
    <dbReference type="NCBI Taxonomy" id="2840767"/>
    <lineage>
        <taxon>Bacteria</taxon>
        <taxon>Pseudomonadati</taxon>
        <taxon>Bacteroidota</taxon>
        <taxon>Bacteroidia</taxon>
        <taxon>Bacteroidales</taxon>
        <taxon>Candidatus Cryptobacteroides</taxon>
    </lineage>
</organism>
<dbReference type="InterPro" id="IPR036259">
    <property type="entry name" value="MFS_trans_sf"/>
</dbReference>
<evidence type="ECO:0000256" key="6">
    <source>
        <dbReference type="ARBA" id="ARBA00022989"/>
    </source>
</evidence>
<comment type="subcellular location">
    <subcellularLocation>
        <location evidence="1">Cell membrane</location>
        <topology evidence="1">Multi-pass membrane protein</topology>
    </subcellularLocation>
    <subcellularLocation>
        <location evidence="8">Membrane</location>
        <topology evidence="8">Multi-pass membrane protein</topology>
    </subcellularLocation>
</comment>
<dbReference type="Gene3D" id="1.20.1250.20">
    <property type="entry name" value="MFS general substrate transporter like domains"/>
    <property type="match status" value="3"/>
</dbReference>
<dbReference type="InterPro" id="IPR018456">
    <property type="entry name" value="PTR2_symporter_CS"/>
</dbReference>
<dbReference type="AlphaFoldDB" id="A0A9D9HKM9"/>
<feature type="transmembrane region" description="Helical" evidence="9">
    <location>
        <begin position="498"/>
        <end position="519"/>
    </location>
</feature>
<keyword evidence="4 8" id="KW-0812">Transmembrane</keyword>
<proteinExistence type="inferred from homology"/>
<feature type="transmembrane region" description="Helical" evidence="9">
    <location>
        <begin position="525"/>
        <end position="546"/>
    </location>
</feature>
<feature type="transmembrane region" description="Helical" evidence="9">
    <location>
        <begin position="141"/>
        <end position="161"/>
    </location>
</feature>
<reference evidence="10" key="1">
    <citation type="submission" date="2020-10" db="EMBL/GenBank/DDBJ databases">
        <authorList>
            <person name="Gilroy R."/>
        </authorList>
    </citation>
    <scope>NUCLEOTIDE SEQUENCE</scope>
    <source>
        <strain evidence="10">B1-3475</strain>
    </source>
</reference>
<feature type="transmembrane region" description="Helical" evidence="9">
    <location>
        <begin position="21"/>
        <end position="40"/>
    </location>
</feature>
<comment type="caution">
    <text evidence="10">The sequence shown here is derived from an EMBL/GenBank/DDBJ whole genome shotgun (WGS) entry which is preliminary data.</text>
</comment>